<dbReference type="EMBL" id="LSDD01000096">
    <property type="protein sequence ID" value="KXB64540.1"/>
    <property type="molecule type" value="Genomic_DNA"/>
</dbReference>
<evidence type="ECO:0000259" key="9">
    <source>
        <dbReference type="Pfam" id="PF01343"/>
    </source>
</evidence>
<dbReference type="InterPro" id="IPR002142">
    <property type="entry name" value="Peptidase_S49"/>
</dbReference>
<dbReference type="SUPFAM" id="SSF52096">
    <property type="entry name" value="ClpP/crotonase"/>
    <property type="match status" value="2"/>
</dbReference>
<dbReference type="InterPro" id="IPR029045">
    <property type="entry name" value="ClpP/crotonase-like_dom_sf"/>
</dbReference>
<keyword evidence="11" id="KW-1185">Reference proteome</keyword>
<dbReference type="InterPro" id="IPR004635">
    <property type="entry name" value="Pept_S49_SppA"/>
</dbReference>
<dbReference type="STRING" id="157687.HMPREF3180_01367"/>
<evidence type="ECO:0000313" key="10">
    <source>
        <dbReference type="EMBL" id="KXB64540.1"/>
    </source>
</evidence>
<organism evidence="10 11">
    <name type="scientific">Leptotrichia wadei</name>
    <dbReference type="NCBI Taxonomy" id="157687"/>
    <lineage>
        <taxon>Bacteria</taxon>
        <taxon>Fusobacteriati</taxon>
        <taxon>Fusobacteriota</taxon>
        <taxon>Fusobacteriia</taxon>
        <taxon>Fusobacteriales</taxon>
        <taxon>Leptotrichiaceae</taxon>
        <taxon>Leptotrichia</taxon>
    </lineage>
</organism>
<keyword evidence="6 8" id="KW-0472">Membrane</keyword>
<dbReference type="GO" id="GO:0006465">
    <property type="term" value="P:signal peptide processing"/>
    <property type="evidence" value="ECO:0007669"/>
    <property type="project" value="InterPro"/>
</dbReference>
<comment type="similarity">
    <text evidence="2">Belongs to the peptidase S49 family.</text>
</comment>
<dbReference type="InterPro" id="IPR047217">
    <property type="entry name" value="S49_SppA_67K_type_N"/>
</dbReference>
<feature type="active site" description="Proton donor/acceptor" evidence="7">
    <location>
        <position position="198"/>
    </location>
</feature>
<dbReference type="InterPro" id="IPR004634">
    <property type="entry name" value="Pept_S49_pIV"/>
</dbReference>
<dbReference type="InterPro" id="IPR047272">
    <property type="entry name" value="S49_SppA_C"/>
</dbReference>
<dbReference type="Gene3D" id="6.20.330.10">
    <property type="match status" value="1"/>
</dbReference>
<comment type="subcellular location">
    <subcellularLocation>
        <location evidence="1">Membrane</location>
    </subcellularLocation>
</comment>
<evidence type="ECO:0000256" key="8">
    <source>
        <dbReference type="SAM" id="Phobius"/>
    </source>
</evidence>
<dbReference type="AlphaFoldDB" id="A0A134AAL6"/>
<evidence type="ECO:0000256" key="4">
    <source>
        <dbReference type="ARBA" id="ARBA00022801"/>
    </source>
</evidence>
<dbReference type="PANTHER" id="PTHR33209:SF1">
    <property type="entry name" value="PEPTIDASE S49 DOMAIN-CONTAINING PROTEIN"/>
    <property type="match status" value="1"/>
</dbReference>
<dbReference type="GO" id="GO:0008236">
    <property type="term" value="F:serine-type peptidase activity"/>
    <property type="evidence" value="ECO:0007669"/>
    <property type="project" value="UniProtKB-KW"/>
</dbReference>
<protein>
    <submittedName>
        <fullName evidence="10">Signal peptide peptidase SppA</fullName>
    </submittedName>
</protein>
<proteinExistence type="inferred from homology"/>
<feature type="domain" description="Peptidase S49" evidence="9">
    <location>
        <begin position="128"/>
        <end position="280"/>
    </location>
</feature>
<dbReference type="PATRIC" id="fig|157687.3.peg.1363"/>
<dbReference type="RefSeq" id="WP_060918067.1">
    <property type="nucleotide sequence ID" value="NZ_KQ960078.1"/>
</dbReference>
<keyword evidence="3" id="KW-0645">Protease</keyword>
<evidence type="ECO:0000256" key="2">
    <source>
        <dbReference type="ARBA" id="ARBA00008683"/>
    </source>
</evidence>
<keyword evidence="5" id="KW-0720">Serine protease</keyword>
<evidence type="ECO:0000256" key="3">
    <source>
        <dbReference type="ARBA" id="ARBA00022670"/>
    </source>
</evidence>
<dbReference type="PIRSF" id="PIRSF001217">
    <property type="entry name" value="Protease_4_SppA"/>
    <property type="match status" value="1"/>
</dbReference>
<dbReference type="NCBIfam" id="TIGR00706">
    <property type="entry name" value="SppA_dom"/>
    <property type="match status" value="1"/>
</dbReference>
<dbReference type="Gene3D" id="3.90.226.10">
    <property type="entry name" value="2-enoyl-CoA Hydratase, Chain A, domain 1"/>
    <property type="match status" value="2"/>
</dbReference>
<evidence type="ECO:0000313" key="11">
    <source>
        <dbReference type="Proteomes" id="UP000070483"/>
    </source>
</evidence>
<dbReference type="CDD" id="cd07023">
    <property type="entry name" value="S49_Sppa_N_C"/>
    <property type="match status" value="1"/>
</dbReference>
<dbReference type="GO" id="GO:0016020">
    <property type="term" value="C:membrane"/>
    <property type="evidence" value="ECO:0007669"/>
    <property type="project" value="UniProtKB-SubCell"/>
</dbReference>
<keyword evidence="4" id="KW-0378">Hydrolase</keyword>
<feature type="transmembrane region" description="Helical" evidence="8">
    <location>
        <begin position="21"/>
        <end position="43"/>
    </location>
</feature>
<evidence type="ECO:0000256" key="6">
    <source>
        <dbReference type="ARBA" id="ARBA00023136"/>
    </source>
</evidence>
<evidence type="ECO:0000256" key="5">
    <source>
        <dbReference type="ARBA" id="ARBA00022825"/>
    </source>
</evidence>
<dbReference type="PANTHER" id="PTHR33209">
    <property type="entry name" value="PROTEASE 4"/>
    <property type="match status" value="1"/>
</dbReference>
<dbReference type="CDD" id="cd07018">
    <property type="entry name" value="S49_SppA_67K_type"/>
    <property type="match status" value="1"/>
</dbReference>
<feature type="active site" description="Nucleophile" evidence="7">
    <location>
        <position position="390"/>
    </location>
</feature>
<keyword evidence="8" id="KW-1133">Transmembrane helix</keyword>
<name>A0A134AAL6_9FUSO</name>
<evidence type="ECO:0000256" key="7">
    <source>
        <dbReference type="PIRSR" id="PIRSR001217-1"/>
    </source>
</evidence>
<feature type="domain" description="Peptidase S49" evidence="9">
    <location>
        <begin position="375"/>
        <end position="524"/>
    </location>
</feature>
<dbReference type="Pfam" id="PF01343">
    <property type="entry name" value="Peptidase_S49"/>
    <property type="match status" value="2"/>
</dbReference>
<gene>
    <name evidence="10" type="ORF">HMPREF3180_01367</name>
</gene>
<dbReference type="OrthoDB" id="9764363at2"/>
<reference evidence="11" key="1">
    <citation type="submission" date="2016-01" db="EMBL/GenBank/DDBJ databases">
        <authorList>
            <person name="Mitreva M."/>
            <person name="Pepin K.H."/>
            <person name="Mihindukulasuriya K.A."/>
            <person name="Fulton R."/>
            <person name="Fronick C."/>
            <person name="O'Laughlin M."/>
            <person name="Miner T."/>
            <person name="Herter B."/>
            <person name="Rosa B.A."/>
            <person name="Cordes M."/>
            <person name="Tomlinson C."/>
            <person name="Wollam A."/>
            <person name="Palsikar V.B."/>
            <person name="Mardis E.R."/>
            <person name="Wilson R.K."/>
        </authorList>
    </citation>
    <scope>NUCLEOTIDE SEQUENCE [LARGE SCALE GENOMIC DNA]</scope>
    <source>
        <strain evidence="11">KA00185</strain>
    </source>
</reference>
<keyword evidence="8" id="KW-0812">Transmembrane</keyword>
<evidence type="ECO:0000256" key="1">
    <source>
        <dbReference type="ARBA" id="ARBA00004370"/>
    </source>
</evidence>
<comment type="caution">
    <text evidence="10">The sequence shown here is derived from an EMBL/GenBank/DDBJ whole genome shotgun (WGS) entry which is preliminary data.</text>
</comment>
<dbReference type="Proteomes" id="UP000070483">
    <property type="component" value="Unassembled WGS sequence"/>
</dbReference>
<accession>A0A134AAL6</accession>
<sequence>MKFWNFFKKFLIFTAKEIYSFFLKLSLSIFIIFIIGMSIIAIVNSKNKNENVKKSYEYILFNVSDVVEDKVIGSDFLSDRENLSYMDVLNSLDDIKKNNQVKGVIIALDTVNLSSAKVEELSKKFEELKANNKKIYAFGAYITNANYKLASIANEVVMIPSASASLDLTGYHYSDMYYKGLFDKLGVNMEVVRIGNYKSYGENYTGNEMTPELRSELTRILENRYGKFIEDISKNRKIDKNTLNNDIVNGTDTNLTPFAARDKNLVDKLEQFSDFTKRLNIREDNVADITDYYEKRVKDEKVGNPRNGTIAVIYAEGSIMYDPNGVTEGVITPDNILEKVEKAMQTKNLRGIVLRVNSGGGSALASEVIYQELTKLNIPIYVSMSDTTASGGYYISMAGNKVFANNATITGSIGVVSMIPKFYNTQEKFGVHSNSISKGKYSDINDSFAPLSQESRDKITQSMQETYSEFKSRVSKSRKIDENILENYAQGKIWLGDEAKNIKLVDGIASLDEVIKIMARDLGLRNNYAVENIYLEEDLTKKIKALTKMIAEKFSLSAQLQKNIPQAKNVFNEYDFAMQNQNKPLYYLTYKLNLY</sequence>